<evidence type="ECO:0000256" key="1">
    <source>
        <dbReference type="SAM" id="Phobius"/>
    </source>
</evidence>
<organism evidence="2 3">
    <name type="scientific">Longispora fulva</name>
    <dbReference type="NCBI Taxonomy" id="619741"/>
    <lineage>
        <taxon>Bacteria</taxon>
        <taxon>Bacillati</taxon>
        <taxon>Actinomycetota</taxon>
        <taxon>Actinomycetes</taxon>
        <taxon>Micromonosporales</taxon>
        <taxon>Micromonosporaceae</taxon>
        <taxon>Longispora</taxon>
    </lineage>
</organism>
<keyword evidence="1" id="KW-1133">Transmembrane helix</keyword>
<feature type="transmembrane region" description="Helical" evidence="1">
    <location>
        <begin position="45"/>
        <end position="66"/>
    </location>
</feature>
<protein>
    <recommendedName>
        <fullName evidence="4">DUF4239 domain-containing protein</fullName>
    </recommendedName>
</protein>
<reference evidence="2" key="1">
    <citation type="submission" date="2020-11" db="EMBL/GenBank/DDBJ databases">
        <title>Sequencing the genomes of 1000 actinobacteria strains.</title>
        <authorList>
            <person name="Klenk H.-P."/>
        </authorList>
    </citation>
    <scope>NUCLEOTIDE SEQUENCE</scope>
    <source>
        <strain evidence="2">DSM 45356</strain>
    </source>
</reference>
<feature type="transmembrane region" description="Helical" evidence="1">
    <location>
        <begin position="178"/>
        <end position="200"/>
    </location>
</feature>
<keyword evidence="1" id="KW-0812">Transmembrane</keyword>
<dbReference type="InterPro" id="IPR025333">
    <property type="entry name" value="DUF4239"/>
</dbReference>
<name>A0A8J7GF26_9ACTN</name>
<proteinExistence type="predicted"/>
<dbReference type="AlphaFoldDB" id="A0A8J7GF26"/>
<dbReference type="RefSeq" id="WP_197001872.1">
    <property type="nucleotide sequence ID" value="NZ_BONS01000023.1"/>
</dbReference>
<dbReference type="EMBL" id="JADOUF010000001">
    <property type="protein sequence ID" value="MBG6134663.1"/>
    <property type="molecule type" value="Genomic_DNA"/>
</dbReference>
<evidence type="ECO:0008006" key="4">
    <source>
        <dbReference type="Google" id="ProtNLM"/>
    </source>
</evidence>
<gene>
    <name evidence="2" type="ORF">IW245_000857</name>
</gene>
<evidence type="ECO:0000313" key="2">
    <source>
        <dbReference type="EMBL" id="MBG6134663.1"/>
    </source>
</evidence>
<keyword evidence="1" id="KW-0472">Membrane</keyword>
<dbReference type="Proteomes" id="UP000622552">
    <property type="component" value="Unassembled WGS sequence"/>
</dbReference>
<evidence type="ECO:0000313" key="3">
    <source>
        <dbReference type="Proteomes" id="UP000622552"/>
    </source>
</evidence>
<accession>A0A8J7GF26</accession>
<dbReference type="Pfam" id="PF14023">
    <property type="entry name" value="Bestrophin-like"/>
    <property type="match status" value="1"/>
</dbReference>
<feature type="transmembrane region" description="Helical" evidence="1">
    <location>
        <begin position="206"/>
        <end position="227"/>
    </location>
</feature>
<comment type="caution">
    <text evidence="2">The sequence shown here is derived from an EMBL/GenBank/DDBJ whole genome shotgun (WGS) entry which is preliminary data.</text>
</comment>
<sequence>MSAANVGLVAGCVVAAILALAAMTRWVPQSWRDGGLPSVIDQFAGVNKTLFSFILALSLVSASASLSQAGTQVNAEAASLTNFYWATRPLAQGPREHLRELTREYTDTVISEEWPAMADGRTDTRAQELYDEMRRTLQDADKGTARENEFTRDALVSLRAVGDARRARVLSISQEIPSYLWFGLIGSAILVVLAAAVQIPRMSVPGVVSIGLLALLLSSVLTVLSALNHPFGGGIHVEPDSLRYALNRFAAI</sequence>
<keyword evidence="3" id="KW-1185">Reference proteome</keyword>